<organism evidence="2 3">
    <name type="scientific">Actinomadura meridiana</name>
    <dbReference type="NCBI Taxonomy" id="559626"/>
    <lineage>
        <taxon>Bacteria</taxon>
        <taxon>Bacillati</taxon>
        <taxon>Actinomycetota</taxon>
        <taxon>Actinomycetes</taxon>
        <taxon>Streptosporangiales</taxon>
        <taxon>Thermomonosporaceae</taxon>
        <taxon>Actinomadura</taxon>
    </lineage>
</organism>
<dbReference type="RefSeq" id="WP_344902687.1">
    <property type="nucleotide sequence ID" value="NZ_BAABAS010000020.1"/>
</dbReference>
<comment type="caution">
    <text evidence="2">The sequence shown here is derived from an EMBL/GenBank/DDBJ whole genome shotgun (WGS) entry which is preliminary data.</text>
</comment>
<evidence type="ECO:0000256" key="1">
    <source>
        <dbReference type="SAM" id="MobiDB-lite"/>
    </source>
</evidence>
<protein>
    <submittedName>
        <fullName evidence="2">Uncharacterized protein</fullName>
    </submittedName>
</protein>
<name>A0ABP8CGH6_9ACTN</name>
<accession>A0ABP8CGH6</accession>
<evidence type="ECO:0000313" key="3">
    <source>
        <dbReference type="Proteomes" id="UP001501710"/>
    </source>
</evidence>
<dbReference type="EMBL" id="BAABAS010000020">
    <property type="protein sequence ID" value="GAA4238982.1"/>
    <property type="molecule type" value="Genomic_DNA"/>
</dbReference>
<keyword evidence="3" id="KW-1185">Reference proteome</keyword>
<proteinExistence type="predicted"/>
<dbReference type="Proteomes" id="UP001501710">
    <property type="component" value="Unassembled WGS sequence"/>
</dbReference>
<gene>
    <name evidence="2" type="ORF">GCM10022254_57200</name>
</gene>
<feature type="region of interest" description="Disordered" evidence="1">
    <location>
        <begin position="67"/>
        <end position="95"/>
    </location>
</feature>
<reference evidence="3" key="1">
    <citation type="journal article" date="2019" name="Int. J. Syst. Evol. Microbiol.">
        <title>The Global Catalogue of Microorganisms (GCM) 10K type strain sequencing project: providing services to taxonomists for standard genome sequencing and annotation.</title>
        <authorList>
            <consortium name="The Broad Institute Genomics Platform"/>
            <consortium name="The Broad Institute Genome Sequencing Center for Infectious Disease"/>
            <person name="Wu L."/>
            <person name="Ma J."/>
        </authorList>
    </citation>
    <scope>NUCLEOTIDE SEQUENCE [LARGE SCALE GENOMIC DNA]</scope>
    <source>
        <strain evidence="3">JCM 17440</strain>
    </source>
</reference>
<sequence length="95" mass="10849">MGADDTTRINIESIHQAEIYDLENRFGVIAWFGHHTRHWWALDGDHLVEARTPDRLGEEIMGARWSDAQRQAPDSGACGDGEGQDVTEFFVPRRR</sequence>
<evidence type="ECO:0000313" key="2">
    <source>
        <dbReference type="EMBL" id="GAA4238982.1"/>
    </source>
</evidence>